<dbReference type="Proteomes" id="UP000276133">
    <property type="component" value="Unassembled WGS sequence"/>
</dbReference>
<name>A0A3M7TA66_BRAPC</name>
<dbReference type="EMBL" id="REGN01000042">
    <property type="protein sequence ID" value="RNA44986.1"/>
    <property type="molecule type" value="Genomic_DNA"/>
</dbReference>
<sequence length="164" mass="18015">MNDRPIVVPSSEIKMMSGAASAHITLSSSSLSWLREVALVYQHLKQFETPLSGLKIPDSSSACINDRLSGLKSQLSAPICVKSSQGERFISVCSLDNSVLHSFTRLTSTQLPKPSTTFFIEIKKLINNININKNIIITHLLFLDSPEISTTNAPFIMIDGCLNH</sequence>
<dbReference type="AlphaFoldDB" id="A0A3M7TA66"/>
<gene>
    <name evidence="1" type="ORF">BpHYR1_007570</name>
</gene>
<comment type="caution">
    <text evidence="1">The sequence shown here is derived from an EMBL/GenBank/DDBJ whole genome shotgun (WGS) entry which is preliminary data.</text>
</comment>
<keyword evidence="2" id="KW-1185">Reference proteome</keyword>
<evidence type="ECO:0000313" key="1">
    <source>
        <dbReference type="EMBL" id="RNA44986.1"/>
    </source>
</evidence>
<reference evidence="1 2" key="1">
    <citation type="journal article" date="2018" name="Sci. Rep.">
        <title>Genomic signatures of local adaptation to the degree of environmental predictability in rotifers.</title>
        <authorList>
            <person name="Franch-Gras L."/>
            <person name="Hahn C."/>
            <person name="Garcia-Roger E.M."/>
            <person name="Carmona M.J."/>
            <person name="Serra M."/>
            <person name="Gomez A."/>
        </authorList>
    </citation>
    <scope>NUCLEOTIDE SEQUENCE [LARGE SCALE GENOMIC DNA]</scope>
    <source>
        <strain evidence="1">HYR1</strain>
    </source>
</reference>
<protein>
    <submittedName>
        <fullName evidence="1">Uncharacterized protein</fullName>
    </submittedName>
</protein>
<organism evidence="1 2">
    <name type="scientific">Brachionus plicatilis</name>
    <name type="common">Marine rotifer</name>
    <name type="synonym">Brachionus muelleri</name>
    <dbReference type="NCBI Taxonomy" id="10195"/>
    <lineage>
        <taxon>Eukaryota</taxon>
        <taxon>Metazoa</taxon>
        <taxon>Spiralia</taxon>
        <taxon>Gnathifera</taxon>
        <taxon>Rotifera</taxon>
        <taxon>Eurotatoria</taxon>
        <taxon>Monogononta</taxon>
        <taxon>Pseudotrocha</taxon>
        <taxon>Ploima</taxon>
        <taxon>Brachionidae</taxon>
        <taxon>Brachionus</taxon>
    </lineage>
</organism>
<accession>A0A3M7TA66</accession>
<evidence type="ECO:0000313" key="2">
    <source>
        <dbReference type="Proteomes" id="UP000276133"/>
    </source>
</evidence>
<proteinExistence type="predicted"/>